<sequence length="65" mass="7358">MKINPLTRDARISVAILWVSSRRAPEHMLIGSCKPGPRRGCWATSRHMKMSSQLPSSIWIQGQQI</sequence>
<dbReference type="VEuPathDB" id="FungiDB:I7I51_02489"/>
<reference evidence="1" key="1">
    <citation type="submission" date="2021-01" db="EMBL/GenBank/DDBJ databases">
        <title>Chromosome-level genome assembly of a human fungal pathogen reveals clustering of transcriptionally co-regulated genes.</title>
        <authorList>
            <person name="Voorhies M."/>
            <person name="Cohen S."/>
            <person name="Shea T.P."/>
            <person name="Petrus S."/>
            <person name="Munoz J.F."/>
            <person name="Poplawski S."/>
            <person name="Goldman W.E."/>
            <person name="Michael T."/>
            <person name="Cuomo C.A."/>
            <person name="Sil A."/>
            <person name="Beyhan S."/>
        </authorList>
    </citation>
    <scope>NUCLEOTIDE SEQUENCE</scope>
    <source>
        <strain evidence="1">WU24</strain>
    </source>
</reference>
<gene>
    <name evidence="1" type="ORF">I7I51_02489</name>
</gene>
<protein>
    <submittedName>
        <fullName evidence="1">Kynureninase</fullName>
    </submittedName>
</protein>
<evidence type="ECO:0000313" key="2">
    <source>
        <dbReference type="Proteomes" id="UP000663671"/>
    </source>
</evidence>
<evidence type="ECO:0000313" key="1">
    <source>
        <dbReference type="EMBL" id="QSS62750.1"/>
    </source>
</evidence>
<accession>A0A8A1MC23</accession>
<name>A0A8A1MC23_AJECA</name>
<dbReference type="EMBL" id="CP069112">
    <property type="protein sequence ID" value="QSS62750.1"/>
    <property type="molecule type" value="Genomic_DNA"/>
</dbReference>
<dbReference type="Proteomes" id="UP000663671">
    <property type="component" value="Chromosome 7"/>
</dbReference>
<proteinExistence type="predicted"/>
<dbReference type="AlphaFoldDB" id="A0A8A1MC23"/>
<organism evidence="1 2">
    <name type="scientific">Ajellomyces capsulatus</name>
    <name type="common">Darling's disease fungus</name>
    <name type="synonym">Histoplasma capsulatum</name>
    <dbReference type="NCBI Taxonomy" id="5037"/>
    <lineage>
        <taxon>Eukaryota</taxon>
        <taxon>Fungi</taxon>
        <taxon>Dikarya</taxon>
        <taxon>Ascomycota</taxon>
        <taxon>Pezizomycotina</taxon>
        <taxon>Eurotiomycetes</taxon>
        <taxon>Eurotiomycetidae</taxon>
        <taxon>Onygenales</taxon>
        <taxon>Ajellomycetaceae</taxon>
        <taxon>Histoplasma</taxon>
    </lineage>
</organism>